<keyword evidence="1" id="KW-1133">Transmembrane helix</keyword>
<proteinExistence type="predicted"/>
<accession>A0A5C6KLS1</accession>
<dbReference type="AlphaFoldDB" id="A0A5C6KLS1"/>
<comment type="caution">
    <text evidence="2">The sequence shown here is derived from an EMBL/GenBank/DDBJ whole genome shotgun (WGS) entry which is preliminary data.</text>
</comment>
<feature type="transmembrane region" description="Helical" evidence="1">
    <location>
        <begin position="7"/>
        <end position="32"/>
    </location>
</feature>
<name>A0A5C6KLS1_PARDI</name>
<feature type="transmembrane region" description="Helical" evidence="1">
    <location>
        <begin position="47"/>
        <end position="70"/>
    </location>
</feature>
<reference evidence="2 3" key="1">
    <citation type="submission" date="2019-07" db="EMBL/GenBank/DDBJ databases">
        <title>Genome sequencing of Parabacteroides distasonis iSURF_7.</title>
        <authorList>
            <person name="Degefu H.N."/>
            <person name="Ruoff K.L."/>
            <person name="Price C.E."/>
            <person name="Valls R.A."/>
            <person name="O'Toole G.A."/>
        </authorList>
    </citation>
    <scope>NUCLEOTIDE SEQUENCE [LARGE SCALE GENOMIC DNA]</scope>
    <source>
        <strain evidence="2 3">CFPLTA003_1B</strain>
    </source>
</reference>
<protein>
    <submittedName>
        <fullName evidence="2">Uncharacterized protein</fullName>
    </submittedName>
</protein>
<gene>
    <name evidence="2" type="ORF">FSA05_01350</name>
</gene>
<evidence type="ECO:0000256" key="1">
    <source>
        <dbReference type="SAM" id="Phobius"/>
    </source>
</evidence>
<keyword evidence="1" id="KW-0472">Membrane</keyword>
<keyword evidence="1" id="KW-0812">Transmembrane</keyword>
<dbReference type="RefSeq" id="WP_146374758.1">
    <property type="nucleotide sequence ID" value="NZ_JBDMPZ010000002.1"/>
</dbReference>
<dbReference type="Proteomes" id="UP000315827">
    <property type="component" value="Unassembled WGS sequence"/>
</dbReference>
<organism evidence="2 3">
    <name type="scientific">Parabacteroides distasonis</name>
    <dbReference type="NCBI Taxonomy" id="823"/>
    <lineage>
        <taxon>Bacteria</taxon>
        <taxon>Pseudomonadati</taxon>
        <taxon>Bacteroidota</taxon>
        <taxon>Bacteroidia</taxon>
        <taxon>Bacteroidales</taxon>
        <taxon>Tannerellaceae</taxon>
        <taxon>Parabacteroides</taxon>
    </lineage>
</organism>
<sequence>MYMDKERFYVILGALLMIISLPALIAAGFYFYDFLQQLSFEEMQAVFYSVIHTAACVFAVIVGIIGYELWSSYWW</sequence>
<dbReference type="EMBL" id="VOHW01000001">
    <property type="protein sequence ID" value="TWV64292.1"/>
    <property type="molecule type" value="Genomic_DNA"/>
</dbReference>
<evidence type="ECO:0000313" key="2">
    <source>
        <dbReference type="EMBL" id="TWV64292.1"/>
    </source>
</evidence>
<evidence type="ECO:0000313" key="3">
    <source>
        <dbReference type="Proteomes" id="UP000315827"/>
    </source>
</evidence>